<evidence type="ECO:0000313" key="1">
    <source>
        <dbReference type="EMBL" id="MED6121082.1"/>
    </source>
</evidence>
<comment type="caution">
    <text evidence="1">The sequence shown here is derived from an EMBL/GenBank/DDBJ whole genome shotgun (WGS) entry which is preliminary data.</text>
</comment>
<gene>
    <name evidence="1" type="ORF">PIB30_026827</name>
</gene>
<organism evidence="1 2">
    <name type="scientific">Stylosanthes scabra</name>
    <dbReference type="NCBI Taxonomy" id="79078"/>
    <lineage>
        <taxon>Eukaryota</taxon>
        <taxon>Viridiplantae</taxon>
        <taxon>Streptophyta</taxon>
        <taxon>Embryophyta</taxon>
        <taxon>Tracheophyta</taxon>
        <taxon>Spermatophyta</taxon>
        <taxon>Magnoliopsida</taxon>
        <taxon>eudicotyledons</taxon>
        <taxon>Gunneridae</taxon>
        <taxon>Pentapetalae</taxon>
        <taxon>rosids</taxon>
        <taxon>fabids</taxon>
        <taxon>Fabales</taxon>
        <taxon>Fabaceae</taxon>
        <taxon>Papilionoideae</taxon>
        <taxon>50 kb inversion clade</taxon>
        <taxon>dalbergioids sensu lato</taxon>
        <taxon>Dalbergieae</taxon>
        <taxon>Pterocarpus clade</taxon>
        <taxon>Stylosanthes</taxon>
    </lineage>
</organism>
<proteinExistence type="predicted"/>
<dbReference type="Proteomes" id="UP001341840">
    <property type="component" value="Unassembled WGS sequence"/>
</dbReference>
<evidence type="ECO:0000313" key="2">
    <source>
        <dbReference type="Proteomes" id="UP001341840"/>
    </source>
</evidence>
<dbReference type="PANTHER" id="PTHR37253">
    <property type="entry name" value="PROTEIN GAMETE EXPRESSED 3"/>
    <property type="match status" value="1"/>
</dbReference>
<keyword evidence="2" id="KW-1185">Reference proteome</keyword>
<name>A0ABU6RAS5_9FABA</name>
<sequence>MGVYWLVHCLDGFLYSFSPTGDLKKSSRRNAEKYVVQVGSFLDCSGFAVYTSQVEMEGKVSHAAGEYITVSAIQPKVTLLTMLVPAAGSIYWSENNPDNSSLQLRLEMQQKASHSKWQGARRKNMTMFYTLSDTSSSLRAACMTLRTYQLRQKQRH</sequence>
<reference evidence="1 2" key="1">
    <citation type="journal article" date="2023" name="Plants (Basel)">
        <title>Bridging the Gap: Combining Genomics and Transcriptomics Approaches to Understand Stylosanthes scabra, an Orphan Legume from the Brazilian Caatinga.</title>
        <authorList>
            <person name="Ferreira-Neto J.R.C."/>
            <person name="da Silva M.D."/>
            <person name="Binneck E."/>
            <person name="de Melo N.F."/>
            <person name="da Silva R.H."/>
            <person name="de Melo A.L.T.M."/>
            <person name="Pandolfi V."/>
            <person name="Bustamante F.O."/>
            <person name="Brasileiro-Vidal A.C."/>
            <person name="Benko-Iseppon A.M."/>
        </authorList>
    </citation>
    <scope>NUCLEOTIDE SEQUENCE [LARGE SCALE GENOMIC DNA]</scope>
    <source>
        <tissue evidence="1">Leaves</tissue>
    </source>
</reference>
<protein>
    <submittedName>
        <fullName evidence="1">Uncharacterized protein</fullName>
    </submittedName>
</protein>
<accession>A0ABU6RAS5</accession>
<dbReference type="EMBL" id="JASCZI010030310">
    <property type="protein sequence ID" value="MED6121082.1"/>
    <property type="molecule type" value="Genomic_DNA"/>
</dbReference>
<dbReference type="PANTHER" id="PTHR37253:SF1">
    <property type="entry name" value="PROTEIN GAMETE EXPRESSED 3"/>
    <property type="match status" value="1"/>
</dbReference>
<dbReference type="InterPro" id="IPR045301">
    <property type="entry name" value="GEX3-like"/>
</dbReference>